<keyword evidence="6" id="KW-1185">Reference proteome</keyword>
<comment type="caution">
    <text evidence="5">The sequence shown here is derived from an EMBL/GenBank/DDBJ whole genome shotgun (WGS) entry which is preliminary data.</text>
</comment>
<dbReference type="PANTHER" id="PTHR43312:SF2">
    <property type="entry name" value="OXIDOREDUCTASE"/>
    <property type="match status" value="1"/>
</dbReference>
<evidence type="ECO:0000256" key="3">
    <source>
        <dbReference type="ARBA" id="ARBA00023014"/>
    </source>
</evidence>
<dbReference type="InterPro" id="IPR017896">
    <property type="entry name" value="4Fe4S_Fe-S-bd"/>
</dbReference>
<dbReference type="InterPro" id="IPR036812">
    <property type="entry name" value="NAD(P)_OxRdtase_dom_sf"/>
</dbReference>
<dbReference type="CDD" id="cd19096">
    <property type="entry name" value="AKR_Fe-S_oxidoreductase"/>
    <property type="match status" value="1"/>
</dbReference>
<dbReference type="InterPro" id="IPR017900">
    <property type="entry name" value="4Fe4S_Fe_S_CS"/>
</dbReference>
<dbReference type="InterPro" id="IPR023210">
    <property type="entry name" value="NADP_OxRdtase_dom"/>
</dbReference>
<dbReference type="PANTHER" id="PTHR43312">
    <property type="entry name" value="D-THREO-ALDOSE 1-DEHYDROGENASE"/>
    <property type="match status" value="1"/>
</dbReference>
<proteinExistence type="predicted"/>
<gene>
    <name evidence="5" type="ORF">CHK_1008</name>
</gene>
<accession>A0A0M2NKN7</accession>
<keyword evidence="2" id="KW-0408">Iron</keyword>
<dbReference type="SUPFAM" id="SSF46548">
    <property type="entry name" value="alpha-helical ferredoxin"/>
    <property type="match status" value="1"/>
</dbReference>
<dbReference type="SUPFAM" id="SSF51430">
    <property type="entry name" value="NAD(P)-linked oxidoreductase"/>
    <property type="match status" value="1"/>
</dbReference>
<dbReference type="PROSITE" id="PS00198">
    <property type="entry name" value="4FE4S_FER_1"/>
    <property type="match status" value="1"/>
</dbReference>
<evidence type="ECO:0000313" key="6">
    <source>
        <dbReference type="Proteomes" id="UP000034076"/>
    </source>
</evidence>
<dbReference type="InterPro" id="IPR053135">
    <property type="entry name" value="AKR2_Oxidoreductase"/>
</dbReference>
<sequence>MEIKKLGFGLMRLPLLDENDKKSVDMEQVRFMVDEFISRGFTYFDTAYMYHEFTSEIVAREALVKRYPRESFTLTSKMPTMFLEKAEDMDRIFSEQLEKCGVEYFDYYLLHNLNVLHYEIAQKFDSFGFIKKKKAAGKIRKIGFSYHDNADLLEKILTDHPEVDVVQLQINYLDWENESIQSRKCYDAARRHGKEIIVMEPVKGGTLAKVPPKVENLFRNYAPHMSAASWAVRFAASNQGILTVLSGMSNLAQLLDNTSYMEKFAPLNAEERAIIKQAVSEINSTIAIPCTGCGYCVEGCPGNIPIPAYFSLYNLEKQAKPKGFSVQGVYYENYTKTHGKASDCIGCKNCERQCPQHLEIVEGLRDVAKAFE</sequence>
<protein>
    <submittedName>
        <fullName evidence="5">Fe-S oxidoreductase</fullName>
    </submittedName>
</protein>
<dbReference type="EMBL" id="LAYJ01000076">
    <property type="protein sequence ID" value="KKI51516.1"/>
    <property type="molecule type" value="Genomic_DNA"/>
</dbReference>
<dbReference type="OrthoDB" id="9773828at2"/>
<feature type="domain" description="4Fe-4S ferredoxin-type" evidence="4">
    <location>
        <begin position="278"/>
        <end position="309"/>
    </location>
</feature>
<dbReference type="PATRIC" id="fig|270498.16.peg.1206"/>
<name>A0A0M2NKN7_9FIRM</name>
<dbReference type="Pfam" id="PF00248">
    <property type="entry name" value="Aldo_ket_red"/>
    <property type="match status" value="1"/>
</dbReference>
<dbReference type="Gene3D" id="3.20.20.100">
    <property type="entry name" value="NADP-dependent oxidoreductase domain"/>
    <property type="match status" value="1"/>
</dbReference>
<dbReference type="GO" id="GO:0046872">
    <property type="term" value="F:metal ion binding"/>
    <property type="evidence" value="ECO:0007669"/>
    <property type="project" value="UniProtKB-KW"/>
</dbReference>
<organism evidence="5 6">
    <name type="scientific">Christensenella hongkongensis</name>
    <dbReference type="NCBI Taxonomy" id="270498"/>
    <lineage>
        <taxon>Bacteria</taxon>
        <taxon>Bacillati</taxon>
        <taxon>Bacillota</taxon>
        <taxon>Clostridia</taxon>
        <taxon>Christensenellales</taxon>
        <taxon>Christensenellaceae</taxon>
        <taxon>Christensenella</taxon>
    </lineage>
</organism>
<dbReference type="STRING" id="270498.CHK_1008"/>
<evidence type="ECO:0000256" key="1">
    <source>
        <dbReference type="ARBA" id="ARBA00022723"/>
    </source>
</evidence>
<dbReference type="RefSeq" id="WP_046442913.1">
    <property type="nucleotide sequence ID" value="NZ_CAUERS010000083.1"/>
</dbReference>
<keyword evidence="1" id="KW-0479">Metal-binding</keyword>
<evidence type="ECO:0000256" key="2">
    <source>
        <dbReference type="ARBA" id="ARBA00023004"/>
    </source>
</evidence>
<dbReference type="Pfam" id="PF13187">
    <property type="entry name" value="Fer4_9"/>
    <property type="match status" value="1"/>
</dbReference>
<evidence type="ECO:0000259" key="4">
    <source>
        <dbReference type="PROSITE" id="PS51379"/>
    </source>
</evidence>
<feature type="domain" description="4Fe-4S ferredoxin-type" evidence="4">
    <location>
        <begin position="335"/>
        <end position="363"/>
    </location>
</feature>
<dbReference type="PROSITE" id="PS51379">
    <property type="entry name" value="4FE4S_FER_2"/>
    <property type="match status" value="2"/>
</dbReference>
<dbReference type="GO" id="GO:0051536">
    <property type="term" value="F:iron-sulfur cluster binding"/>
    <property type="evidence" value="ECO:0007669"/>
    <property type="project" value="UniProtKB-KW"/>
</dbReference>
<dbReference type="Gene3D" id="3.30.70.20">
    <property type="match status" value="1"/>
</dbReference>
<dbReference type="Proteomes" id="UP000034076">
    <property type="component" value="Unassembled WGS sequence"/>
</dbReference>
<evidence type="ECO:0000313" key="5">
    <source>
        <dbReference type="EMBL" id="KKI51516.1"/>
    </source>
</evidence>
<dbReference type="AlphaFoldDB" id="A0A0M2NKN7"/>
<reference evidence="5 6" key="1">
    <citation type="submission" date="2015-04" db="EMBL/GenBank/DDBJ databases">
        <title>Draft genome sequence of bacteremic isolate Catabacter hongkongensis type strain HKU16T.</title>
        <authorList>
            <person name="Lau S.K."/>
            <person name="Teng J.L."/>
            <person name="Huang Y."/>
            <person name="Curreem S.O."/>
            <person name="Tsui S.K."/>
            <person name="Woo P.C."/>
        </authorList>
    </citation>
    <scope>NUCLEOTIDE SEQUENCE [LARGE SCALE GENOMIC DNA]</scope>
    <source>
        <strain evidence="5 6">HKU16</strain>
    </source>
</reference>
<keyword evidence="3" id="KW-0411">Iron-sulfur</keyword>